<organism evidence="1 2">
    <name type="scientific">Pan troglodytes</name>
    <name type="common">Chimpanzee</name>
    <dbReference type="NCBI Taxonomy" id="9598"/>
    <lineage>
        <taxon>Eukaryota</taxon>
        <taxon>Metazoa</taxon>
        <taxon>Chordata</taxon>
        <taxon>Craniata</taxon>
        <taxon>Vertebrata</taxon>
        <taxon>Euteleostomi</taxon>
        <taxon>Mammalia</taxon>
        <taxon>Eutheria</taxon>
        <taxon>Euarchontoglires</taxon>
        <taxon>Primates</taxon>
        <taxon>Haplorrhini</taxon>
        <taxon>Catarrhini</taxon>
        <taxon>Hominidae</taxon>
        <taxon>Pan</taxon>
    </lineage>
</organism>
<accession>A0A2I3TK73</accession>
<protein>
    <submittedName>
        <fullName evidence="1">Uncharacterized protein</fullName>
    </submittedName>
</protein>
<dbReference type="Proteomes" id="UP000002277">
    <property type="component" value="Chromosome 10"/>
</dbReference>
<dbReference type="Bgee" id="ENSPTRG00000047019">
    <property type="expression patterns" value="Expressed in colon and 1 other cell type or tissue"/>
</dbReference>
<dbReference type="AlphaFoldDB" id="A0A2I3TK73"/>
<reference evidence="1 2" key="1">
    <citation type="journal article" date="2005" name="Nature">
        <title>Initial sequence of the chimpanzee genome and comparison with the human genome.</title>
        <authorList>
            <consortium name="Chimpanzee sequencing and analysis consortium"/>
        </authorList>
    </citation>
    <scope>NUCLEOTIDE SEQUENCE [LARGE SCALE GENOMIC DNA]</scope>
</reference>
<dbReference type="InParanoid" id="A0A2I3TK73"/>
<evidence type="ECO:0000313" key="1">
    <source>
        <dbReference type="Ensembl" id="ENSPTRP00000089670.1"/>
    </source>
</evidence>
<evidence type="ECO:0000313" key="2">
    <source>
        <dbReference type="Proteomes" id="UP000002277"/>
    </source>
</evidence>
<sequence length="48" mass="5545">MANRTVKDAHSIHGTNPQYLSKFWKEECFGLTAELVVDKAMELRNAMY</sequence>
<dbReference type="GeneTree" id="ENSGT00940000165196"/>
<dbReference type="Ensembl" id="ENSPTRT00000090845.1">
    <property type="protein sequence ID" value="ENSPTRP00000089670.1"/>
    <property type="gene ID" value="ENSPTRG00000047019.1"/>
</dbReference>
<name>A0A2I3TK73_PANTR</name>
<proteinExistence type="predicted"/>
<keyword evidence="2" id="KW-1185">Reference proteome</keyword>
<reference evidence="1" key="3">
    <citation type="submission" date="2025-09" db="UniProtKB">
        <authorList>
            <consortium name="Ensembl"/>
        </authorList>
    </citation>
    <scope>IDENTIFICATION</scope>
</reference>
<reference evidence="1" key="2">
    <citation type="submission" date="2025-08" db="UniProtKB">
        <authorList>
            <consortium name="Ensembl"/>
        </authorList>
    </citation>
    <scope>IDENTIFICATION</scope>
</reference>
<dbReference type="EMBL" id="AACZ04053996">
    <property type="status" value="NOT_ANNOTATED_CDS"/>
    <property type="molecule type" value="Genomic_DNA"/>
</dbReference>